<accession>A0A6G0TSI9</accession>
<dbReference type="OrthoDB" id="78858at2759"/>
<feature type="region of interest" description="Disordered" evidence="2">
    <location>
        <begin position="297"/>
        <end position="345"/>
    </location>
</feature>
<feature type="compositionally biased region" description="Low complexity" evidence="2">
    <location>
        <begin position="1"/>
        <end position="12"/>
    </location>
</feature>
<feature type="region of interest" description="Disordered" evidence="2">
    <location>
        <begin position="251"/>
        <end position="271"/>
    </location>
</feature>
<proteinExistence type="predicted"/>
<comment type="caution">
    <text evidence="3">The sequence shown here is derived from an EMBL/GenBank/DDBJ whole genome shotgun (WGS) entry which is preliminary data.</text>
</comment>
<evidence type="ECO:0008006" key="5">
    <source>
        <dbReference type="Google" id="ProtNLM"/>
    </source>
</evidence>
<sequence length="463" mass="52656">MADSASESDSSSIDGGPIMMPPSPITREQMQKRIDSLQQQNRVLKVELETYKLKMKAMDEECKRLRETSVYIQVRAEQEEEFISNTLLKKIQALKKEKETLAHHYEQEEECLTNDLSRKLTQLRQEKCKLEQTLEQEQECLVNRLMRKIEKLEAETLTKQTTLEQLRREKVDLENTLEQEQEALVNKLWKRMDKLEAEKRQLQIKLDQPVSDPVLLRDQVGPNKGEMATNISAHLQHLRGEVTRLRHQLDVSKKENSKKMEKMAKEERQVREDNLRLQRKLQLEVERRTALCRHLSESESSLEMEEERQYNEMSSNRCRTSSSPLPFPPSPSQSRPLSPGSNAGTPGVFRGEIGVLGYANMNRCYVCGQAVQSNRCYVCGQAVPSNLVIGAPSTPLCPTTQVINQSRTLSLGRPVSERFVKPIVPLSSNIVNSGSIPTGSQIPLPNPTSPSTLSATLMDSAKY</sequence>
<dbReference type="EMBL" id="VYZN01000017">
    <property type="protein sequence ID" value="KAE9537984.1"/>
    <property type="molecule type" value="Genomic_DNA"/>
</dbReference>
<feature type="region of interest" description="Disordered" evidence="2">
    <location>
        <begin position="437"/>
        <end position="463"/>
    </location>
</feature>
<dbReference type="PANTHER" id="PTHR15276">
    <property type="entry name" value="H4 D10S170 PROTEIN-RELATED"/>
    <property type="match status" value="1"/>
</dbReference>
<dbReference type="AlphaFoldDB" id="A0A6G0TSI9"/>
<feature type="region of interest" description="Disordered" evidence="2">
    <location>
        <begin position="1"/>
        <end position="24"/>
    </location>
</feature>
<dbReference type="Proteomes" id="UP000475862">
    <property type="component" value="Unassembled WGS sequence"/>
</dbReference>
<organism evidence="3 4">
    <name type="scientific">Aphis glycines</name>
    <name type="common">Soybean aphid</name>
    <dbReference type="NCBI Taxonomy" id="307491"/>
    <lineage>
        <taxon>Eukaryota</taxon>
        <taxon>Metazoa</taxon>
        <taxon>Ecdysozoa</taxon>
        <taxon>Arthropoda</taxon>
        <taxon>Hexapoda</taxon>
        <taxon>Insecta</taxon>
        <taxon>Pterygota</taxon>
        <taxon>Neoptera</taxon>
        <taxon>Paraneoptera</taxon>
        <taxon>Hemiptera</taxon>
        <taxon>Sternorrhyncha</taxon>
        <taxon>Aphidomorpha</taxon>
        <taxon>Aphidoidea</taxon>
        <taxon>Aphididae</taxon>
        <taxon>Aphidini</taxon>
        <taxon>Aphis</taxon>
        <taxon>Aphis</taxon>
    </lineage>
</organism>
<protein>
    <recommendedName>
        <fullName evidence="5">Coiled-coil domain-containing protein 6</fullName>
    </recommendedName>
</protein>
<feature type="compositionally biased region" description="Polar residues" evidence="2">
    <location>
        <begin position="311"/>
        <end position="320"/>
    </location>
</feature>
<gene>
    <name evidence="3" type="ORF">AGLY_005956</name>
</gene>
<keyword evidence="1" id="KW-0175">Coiled coil</keyword>
<evidence type="ECO:0000256" key="2">
    <source>
        <dbReference type="SAM" id="MobiDB-lite"/>
    </source>
</evidence>
<evidence type="ECO:0000313" key="4">
    <source>
        <dbReference type="Proteomes" id="UP000475862"/>
    </source>
</evidence>
<name>A0A6G0TSI9_APHGL</name>
<evidence type="ECO:0000256" key="1">
    <source>
        <dbReference type="SAM" id="Coils"/>
    </source>
</evidence>
<keyword evidence="4" id="KW-1185">Reference proteome</keyword>
<feature type="coiled-coil region" evidence="1">
    <location>
        <begin position="27"/>
        <end position="111"/>
    </location>
</feature>
<dbReference type="PANTHER" id="PTHR15276:SF0">
    <property type="entry name" value="COILED-COIL DOMAIN-CONTAINING PROTEIN 6"/>
    <property type="match status" value="1"/>
</dbReference>
<evidence type="ECO:0000313" key="3">
    <source>
        <dbReference type="EMBL" id="KAE9537984.1"/>
    </source>
</evidence>
<dbReference type="InterPro" id="IPR019152">
    <property type="entry name" value="DUF2046"/>
</dbReference>
<dbReference type="Pfam" id="PF09755">
    <property type="entry name" value="DUF2046"/>
    <property type="match status" value="1"/>
</dbReference>
<feature type="compositionally biased region" description="Low complexity" evidence="2">
    <location>
        <begin position="332"/>
        <end position="341"/>
    </location>
</feature>
<reference evidence="3 4" key="1">
    <citation type="submission" date="2019-08" db="EMBL/GenBank/DDBJ databases">
        <title>The genome of the soybean aphid Biotype 1, its phylome, world population structure and adaptation to the North American continent.</title>
        <authorList>
            <person name="Giordano R."/>
            <person name="Donthu R.K."/>
            <person name="Hernandez A.G."/>
            <person name="Wright C.L."/>
            <person name="Zimin A.V."/>
        </authorList>
    </citation>
    <scope>NUCLEOTIDE SEQUENCE [LARGE SCALE GENOMIC DNA]</scope>
    <source>
        <tissue evidence="3">Whole aphids</tissue>
    </source>
</reference>
<feature type="coiled-coil region" evidence="1">
    <location>
        <begin position="135"/>
        <end position="205"/>
    </location>
</feature>